<dbReference type="GO" id="GO:0016740">
    <property type="term" value="F:transferase activity"/>
    <property type="evidence" value="ECO:0007669"/>
    <property type="project" value="UniProtKB-KW"/>
</dbReference>
<dbReference type="PANTHER" id="PTHR45681">
    <property type="entry name" value="POLYKETIDE SYNTHASE 44-RELATED"/>
    <property type="match status" value="1"/>
</dbReference>
<dbReference type="AlphaFoldDB" id="A0AAN7TZ44"/>
<keyword evidence="5" id="KW-1185">Reference proteome</keyword>
<evidence type="ECO:0000256" key="2">
    <source>
        <dbReference type="ARBA" id="ARBA00022553"/>
    </source>
</evidence>
<keyword evidence="3" id="KW-0808">Transferase</keyword>
<reference evidence="4 5" key="1">
    <citation type="submission" date="2023-11" db="EMBL/GenBank/DDBJ databases">
        <title>Dfirmibasis_genome.</title>
        <authorList>
            <person name="Edelbroek B."/>
            <person name="Kjellin J."/>
            <person name="Jerlstrom-Hultqvist J."/>
            <person name="Soderbom F."/>
        </authorList>
    </citation>
    <scope>NUCLEOTIDE SEQUENCE [LARGE SCALE GENOMIC DNA]</scope>
    <source>
        <strain evidence="4 5">TNS-C-14</strain>
    </source>
</reference>
<sequence length="254" mass="28792">MNILEELPQLQRLFSKNVGKNHSTLPLRQERTVFIILQLGGGVCSLSEKVIESIDQLLKEKQNSMILIEYTFSDISPSFIHKINNKLNDLIDGINNGYFNTDNSKDSCCIDPQGCFKLLSTFSFSSVTSSNLVENSTLPQPPIQSGYNVVLFTIENNHLQLIILKIQFQNKYSITINFLKTKLAVISVNYQMESTNYLNSSVLDSIKYFKDNQISIFSFDYDSESISNESTLKSSNNLLLLLEIPCINFTHATF</sequence>
<evidence type="ECO:0000256" key="3">
    <source>
        <dbReference type="ARBA" id="ARBA00022679"/>
    </source>
</evidence>
<protein>
    <submittedName>
        <fullName evidence="4">Uncharacterized protein</fullName>
    </submittedName>
</protein>
<dbReference type="EMBL" id="JAVFKY010000003">
    <property type="protein sequence ID" value="KAK5578368.1"/>
    <property type="molecule type" value="Genomic_DNA"/>
</dbReference>
<accession>A0AAN7TZ44</accession>
<evidence type="ECO:0000256" key="1">
    <source>
        <dbReference type="ARBA" id="ARBA00022450"/>
    </source>
</evidence>
<dbReference type="InterPro" id="IPR050444">
    <property type="entry name" value="Polyketide_Synthase"/>
</dbReference>
<proteinExistence type="predicted"/>
<dbReference type="PANTHER" id="PTHR45681:SF4">
    <property type="entry name" value="BETA-KETOACYL SYNTHASE FAMILY PROTEIN-RELATED"/>
    <property type="match status" value="1"/>
</dbReference>
<name>A0AAN7TZ44_9MYCE</name>
<keyword evidence="1" id="KW-0596">Phosphopantetheine</keyword>
<comment type="caution">
    <text evidence="4">The sequence shown here is derived from an EMBL/GenBank/DDBJ whole genome shotgun (WGS) entry which is preliminary data.</text>
</comment>
<organism evidence="4 5">
    <name type="scientific">Dictyostelium firmibasis</name>
    <dbReference type="NCBI Taxonomy" id="79012"/>
    <lineage>
        <taxon>Eukaryota</taxon>
        <taxon>Amoebozoa</taxon>
        <taxon>Evosea</taxon>
        <taxon>Eumycetozoa</taxon>
        <taxon>Dictyostelia</taxon>
        <taxon>Dictyosteliales</taxon>
        <taxon>Dictyosteliaceae</taxon>
        <taxon>Dictyostelium</taxon>
    </lineage>
</organism>
<gene>
    <name evidence="4" type="ORF">RB653_008038</name>
</gene>
<evidence type="ECO:0000313" key="5">
    <source>
        <dbReference type="Proteomes" id="UP001344447"/>
    </source>
</evidence>
<evidence type="ECO:0000313" key="4">
    <source>
        <dbReference type="EMBL" id="KAK5578368.1"/>
    </source>
</evidence>
<keyword evidence="2" id="KW-0597">Phosphoprotein</keyword>
<dbReference type="Proteomes" id="UP001344447">
    <property type="component" value="Unassembled WGS sequence"/>
</dbReference>